<dbReference type="RefSeq" id="WP_123425834.1">
    <property type="nucleotide sequence ID" value="NZ_MOBJ01000009.1"/>
</dbReference>
<dbReference type="CDD" id="cd00383">
    <property type="entry name" value="trans_reg_C"/>
    <property type="match status" value="1"/>
</dbReference>
<organism evidence="4 5">
    <name type="scientific">Pseudomonas brassicacearum</name>
    <dbReference type="NCBI Taxonomy" id="930166"/>
    <lineage>
        <taxon>Bacteria</taxon>
        <taxon>Pseudomonadati</taxon>
        <taxon>Pseudomonadota</taxon>
        <taxon>Gammaproteobacteria</taxon>
        <taxon>Pseudomonadales</taxon>
        <taxon>Pseudomonadaceae</taxon>
        <taxon>Pseudomonas</taxon>
    </lineage>
</organism>
<dbReference type="OrthoDB" id="7019543at2"/>
<dbReference type="InterPro" id="IPR011006">
    <property type="entry name" value="CheY-like_superfamily"/>
</dbReference>
<name>A0A423H697_9PSED</name>
<dbReference type="GO" id="GO:0003677">
    <property type="term" value="F:DNA binding"/>
    <property type="evidence" value="ECO:0007669"/>
    <property type="project" value="UniProtKB-UniRule"/>
</dbReference>
<dbReference type="SMART" id="SM00862">
    <property type="entry name" value="Trans_reg_C"/>
    <property type="match status" value="1"/>
</dbReference>
<dbReference type="InterPro" id="IPR036388">
    <property type="entry name" value="WH-like_DNA-bd_sf"/>
</dbReference>
<feature type="domain" description="OmpR/PhoB-type" evidence="3">
    <location>
        <begin position="129"/>
        <end position="230"/>
    </location>
</feature>
<dbReference type="Proteomes" id="UP000286071">
    <property type="component" value="Unassembled WGS sequence"/>
</dbReference>
<dbReference type="AlphaFoldDB" id="A0A423H697"/>
<accession>A0A423H697</accession>
<dbReference type="SUPFAM" id="SSF46894">
    <property type="entry name" value="C-terminal effector domain of the bipartite response regulators"/>
    <property type="match status" value="1"/>
</dbReference>
<protein>
    <submittedName>
        <fullName evidence="4">DNA-binding protein</fullName>
    </submittedName>
</protein>
<reference evidence="4 5" key="1">
    <citation type="submission" date="2016-10" db="EMBL/GenBank/DDBJ databases">
        <title>Comparative genome analysis of multiple Pseudomonas spp. focuses on biocontrol and plant growth promoting traits.</title>
        <authorList>
            <person name="Tao X.-Y."/>
            <person name="Taylor C.G."/>
        </authorList>
    </citation>
    <scope>NUCLEOTIDE SEQUENCE [LARGE SCALE GENOMIC DNA]</scope>
    <source>
        <strain evidence="4 5">48H11</strain>
    </source>
</reference>
<evidence type="ECO:0000256" key="1">
    <source>
        <dbReference type="ARBA" id="ARBA00023125"/>
    </source>
</evidence>
<feature type="DNA-binding region" description="OmpR/PhoB-type" evidence="2">
    <location>
        <begin position="129"/>
        <end position="230"/>
    </location>
</feature>
<dbReference type="SUPFAM" id="SSF52172">
    <property type="entry name" value="CheY-like"/>
    <property type="match status" value="1"/>
</dbReference>
<evidence type="ECO:0000313" key="4">
    <source>
        <dbReference type="EMBL" id="RON08609.1"/>
    </source>
</evidence>
<evidence type="ECO:0000259" key="3">
    <source>
        <dbReference type="PROSITE" id="PS51755"/>
    </source>
</evidence>
<comment type="caution">
    <text evidence="4">The sequence shown here is derived from an EMBL/GenBank/DDBJ whole genome shotgun (WGS) entry which is preliminary data.</text>
</comment>
<dbReference type="InterPro" id="IPR001867">
    <property type="entry name" value="OmpR/PhoB-type_DNA-bd"/>
</dbReference>
<dbReference type="Gene3D" id="3.40.50.2300">
    <property type="match status" value="1"/>
</dbReference>
<dbReference type="Pfam" id="PF00486">
    <property type="entry name" value="Trans_reg_C"/>
    <property type="match status" value="1"/>
</dbReference>
<dbReference type="Gene3D" id="1.10.10.10">
    <property type="entry name" value="Winged helix-like DNA-binding domain superfamily/Winged helix DNA-binding domain"/>
    <property type="match status" value="1"/>
</dbReference>
<dbReference type="GO" id="GO:0000160">
    <property type="term" value="P:phosphorelay signal transduction system"/>
    <property type="evidence" value="ECO:0007669"/>
    <property type="project" value="InterPro"/>
</dbReference>
<sequence length="245" mass="27945">MNTESTIKNNQRGILAIGRTWRSTEKLKQLFVPNFTHIYTLDHPPTLSLDIDTQTLDAILIEIESPSTLNDSLKLIKKLRIEHVKPAIVVAINYRSPHTKVECYLAGADHCINVPNDQNEKTKLISTLLRSPEWQPTAKLTLDKTCLHLYDDEHKLDLTYQEMKALDALINAAGNILHHDCLADSMGLNIKLYDSRVLEKSISRLRNKIKKNFGINIIHSVRGYGYRLLRGVVSVKQTNFHSLRD</sequence>
<gene>
    <name evidence="4" type="ORF">BK659_14615</name>
</gene>
<dbReference type="PROSITE" id="PS51755">
    <property type="entry name" value="OMPR_PHOB"/>
    <property type="match status" value="1"/>
</dbReference>
<evidence type="ECO:0000313" key="5">
    <source>
        <dbReference type="Proteomes" id="UP000286071"/>
    </source>
</evidence>
<evidence type="ECO:0000256" key="2">
    <source>
        <dbReference type="PROSITE-ProRule" id="PRU01091"/>
    </source>
</evidence>
<proteinExistence type="predicted"/>
<dbReference type="GO" id="GO:0006355">
    <property type="term" value="P:regulation of DNA-templated transcription"/>
    <property type="evidence" value="ECO:0007669"/>
    <property type="project" value="InterPro"/>
</dbReference>
<keyword evidence="1 2" id="KW-0238">DNA-binding</keyword>
<dbReference type="EMBL" id="MOBJ01000009">
    <property type="protein sequence ID" value="RON08609.1"/>
    <property type="molecule type" value="Genomic_DNA"/>
</dbReference>
<dbReference type="InterPro" id="IPR016032">
    <property type="entry name" value="Sig_transdc_resp-reg_C-effctor"/>
</dbReference>